<dbReference type="Pfam" id="PF01112">
    <property type="entry name" value="Asparaginase_2"/>
    <property type="match status" value="2"/>
</dbReference>
<evidence type="ECO:0000313" key="5">
    <source>
        <dbReference type="Proteomes" id="UP001194746"/>
    </source>
</evidence>
<comment type="caution">
    <text evidence="4">The sequence shown here is derived from an EMBL/GenBank/DDBJ whole genome shotgun (WGS) entry which is preliminary data.</text>
</comment>
<proteinExistence type="predicted"/>
<sequence>MNHPADISAIFVHAGAGFHSHSNERAHLETCEKAARVAMAILKSGGSALDAVEIAIMILEDAEITNAGYGSNMTLDGSVECDATIVNHLGRGGAVGAVAQVKNPISLARVILDDSTKQLSLQRVPPNFLVGQGATEYAYDQGLVTLPPDALISTAARERWRRWRQDLEAAEFKERQQDPAKYQEGQYKAHIRRPIVNQAQLLTSPSTTVIASALASPLPDTIADNLEHFSDQPHGIKSPSLTSPIRLEPMTPRVTKTRDGASIDDSPVSSGRSATVCSLEPPAKRHRRSRSLEVHPSSTSKFDTASDVTNLASNKSALLIGDEHGHNKPDPADVDQISDTVGAIAIDIQGNIAAGSSSGGIGMKHRGRIGPAALVGIGTMVIPVDPNDSEQTCVAAVTSGTGEHIATTFAASTCASRVYYCQQKCEDGTFEEVTEEEALRAMIASEFMGHPGVKNSHCQGAIGIMTVKKTVDGVFLYFGHNTDSFALASMSSEDTKPVSVMSRSNGNGSIAQGGRACRRKRQRTPNSIA</sequence>
<dbReference type="SUPFAM" id="SSF56235">
    <property type="entry name" value="N-terminal nucleophile aminohydrolases (Ntn hydrolases)"/>
    <property type="match status" value="1"/>
</dbReference>
<name>A0AAD4CH47_ASPNN</name>
<dbReference type="CDD" id="cd04514">
    <property type="entry name" value="Taspase1_like"/>
    <property type="match status" value="1"/>
</dbReference>
<reference evidence="4" key="2">
    <citation type="submission" date="2020-02" db="EMBL/GenBank/DDBJ databases">
        <authorList>
            <person name="Gilchrist C.L.M."/>
            <person name="Chooi Y.-H."/>
        </authorList>
    </citation>
    <scope>NUCLEOTIDE SEQUENCE</scope>
    <source>
        <strain evidence="4">MST-FP2251</strain>
    </source>
</reference>
<evidence type="ECO:0000256" key="3">
    <source>
        <dbReference type="SAM" id="MobiDB-lite"/>
    </source>
</evidence>
<feature type="compositionally biased region" description="Polar residues" evidence="3">
    <location>
        <begin position="267"/>
        <end position="276"/>
    </location>
</feature>
<dbReference type="Gene3D" id="3.60.20.30">
    <property type="entry name" value="(Glycosyl)asparaginase"/>
    <property type="match status" value="1"/>
</dbReference>
<dbReference type="InterPro" id="IPR000246">
    <property type="entry name" value="Peptidase_T2"/>
</dbReference>
<accession>A0AAD4CH47</accession>
<dbReference type="InterPro" id="IPR029055">
    <property type="entry name" value="Ntn_hydrolases_N"/>
</dbReference>
<evidence type="ECO:0008006" key="6">
    <source>
        <dbReference type="Google" id="ProtNLM"/>
    </source>
</evidence>
<feature type="compositionally biased region" description="Polar residues" evidence="3">
    <location>
        <begin position="501"/>
        <end position="510"/>
    </location>
</feature>
<gene>
    <name evidence="4" type="ORF">FE257_011530</name>
</gene>
<feature type="region of interest" description="Disordered" evidence="3">
    <location>
        <begin position="497"/>
        <end position="529"/>
    </location>
</feature>
<dbReference type="EMBL" id="VCAU01000078">
    <property type="protein sequence ID" value="KAF9886385.1"/>
    <property type="molecule type" value="Genomic_DNA"/>
</dbReference>
<dbReference type="Proteomes" id="UP001194746">
    <property type="component" value="Unassembled WGS sequence"/>
</dbReference>
<dbReference type="FunFam" id="3.60.20.30:FF:000007">
    <property type="entry name" value="Similar to threonine aspartase"/>
    <property type="match status" value="1"/>
</dbReference>
<dbReference type="GO" id="GO:0005737">
    <property type="term" value="C:cytoplasm"/>
    <property type="evidence" value="ECO:0007669"/>
    <property type="project" value="TreeGrafter"/>
</dbReference>
<reference evidence="4" key="1">
    <citation type="journal article" date="2019" name="Beilstein J. Org. Chem.">
        <title>Nanangenines: drimane sesquiterpenoids as the dominant metabolite cohort of a novel Australian fungus, Aspergillus nanangensis.</title>
        <authorList>
            <person name="Lacey H.J."/>
            <person name="Gilchrist C.L.M."/>
            <person name="Crombie A."/>
            <person name="Kalaitzis J.A."/>
            <person name="Vuong D."/>
            <person name="Rutledge P.J."/>
            <person name="Turner P."/>
            <person name="Pitt J.I."/>
            <person name="Lacey E."/>
            <person name="Chooi Y.H."/>
            <person name="Piggott A.M."/>
        </authorList>
    </citation>
    <scope>NUCLEOTIDE SEQUENCE</scope>
    <source>
        <strain evidence="4">MST-FP2251</strain>
    </source>
</reference>
<dbReference type="InterPro" id="IPR037464">
    <property type="entry name" value="Taspase1"/>
</dbReference>
<feature type="site" description="Cleavage; by autolysis" evidence="2">
    <location>
        <begin position="339"/>
        <end position="340"/>
    </location>
</feature>
<organism evidence="4 5">
    <name type="scientific">Aspergillus nanangensis</name>
    <dbReference type="NCBI Taxonomy" id="2582783"/>
    <lineage>
        <taxon>Eukaryota</taxon>
        <taxon>Fungi</taxon>
        <taxon>Dikarya</taxon>
        <taxon>Ascomycota</taxon>
        <taxon>Pezizomycotina</taxon>
        <taxon>Eurotiomycetes</taxon>
        <taxon>Eurotiomycetidae</taxon>
        <taxon>Eurotiales</taxon>
        <taxon>Aspergillaceae</taxon>
        <taxon>Aspergillus</taxon>
        <taxon>Aspergillus subgen. Circumdati</taxon>
    </lineage>
</organism>
<dbReference type="PANTHER" id="PTHR10188">
    <property type="entry name" value="L-ASPARAGINASE"/>
    <property type="match status" value="1"/>
</dbReference>
<dbReference type="PANTHER" id="PTHR10188:SF8">
    <property type="entry name" value="THREONINE ASPARTASE 1"/>
    <property type="match status" value="1"/>
</dbReference>
<dbReference type="AlphaFoldDB" id="A0AAD4CH47"/>
<feature type="active site" description="Nucleophile" evidence="1">
    <location>
        <position position="340"/>
    </location>
</feature>
<keyword evidence="5" id="KW-1185">Reference proteome</keyword>
<feature type="region of interest" description="Disordered" evidence="3">
    <location>
        <begin position="225"/>
        <end position="304"/>
    </location>
</feature>
<dbReference type="GO" id="GO:0004298">
    <property type="term" value="F:threonine-type endopeptidase activity"/>
    <property type="evidence" value="ECO:0007669"/>
    <property type="project" value="InterPro"/>
</dbReference>
<evidence type="ECO:0000256" key="2">
    <source>
        <dbReference type="PIRSR" id="PIRSR600246-3"/>
    </source>
</evidence>
<protein>
    <recommendedName>
        <fullName evidence="6">Asparaginase family protein</fullName>
    </recommendedName>
</protein>
<dbReference type="GO" id="GO:0051604">
    <property type="term" value="P:protein maturation"/>
    <property type="evidence" value="ECO:0007669"/>
    <property type="project" value="TreeGrafter"/>
</dbReference>
<evidence type="ECO:0000256" key="1">
    <source>
        <dbReference type="PIRSR" id="PIRSR600246-1"/>
    </source>
</evidence>
<evidence type="ECO:0000313" key="4">
    <source>
        <dbReference type="EMBL" id="KAF9886385.1"/>
    </source>
</evidence>